<organism evidence="2 3">
    <name type="scientific">Runella slithyformis (strain ATCC 29530 / DSM 19594 / LMG 11500 / NCIMB 11436 / LSU 4)</name>
    <dbReference type="NCBI Taxonomy" id="761193"/>
    <lineage>
        <taxon>Bacteria</taxon>
        <taxon>Pseudomonadati</taxon>
        <taxon>Bacteroidota</taxon>
        <taxon>Cytophagia</taxon>
        <taxon>Cytophagales</taxon>
        <taxon>Spirosomataceae</taxon>
        <taxon>Runella</taxon>
    </lineage>
</organism>
<evidence type="ECO:0000313" key="2">
    <source>
        <dbReference type="EMBL" id="AEI46474.1"/>
    </source>
</evidence>
<evidence type="ECO:0000313" key="3">
    <source>
        <dbReference type="Proteomes" id="UP000000493"/>
    </source>
</evidence>
<dbReference type="EMBL" id="CP002859">
    <property type="protein sequence ID" value="AEI46474.1"/>
    <property type="molecule type" value="Genomic_DNA"/>
</dbReference>
<dbReference type="RefSeq" id="WP_013925799.1">
    <property type="nucleotide sequence ID" value="NC_015703.1"/>
</dbReference>
<protein>
    <submittedName>
        <fullName evidence="2">Uncharacterized protein</fullName>
    </submittedName>
</protein>
<gene>
    <name evidence="2" type="ordered locus">Runsl_0014</name>
</gene>
<keyword evidence="1" id="KW-1133">Transmembrane helix</keyword>
<keyword evidence="1" id="KW-0472">Membrane</keyword>
<sequence length="264" mass="29615">MNNTEPFDEWIREEMAHLDSPPEYFRQADIWQKLQTELHPIPVKKSFFGRRRFFTLEASTLRMAAAVGLLLLAGGVWWGIQSTPIPSVVHQAQNKPQNSPIVQEKRIVLAAKKDVLIEATLKKQESFKKRSKEKQTEISFAQAPIVVHSKSDNNVGRVSNARRPVPADVPEAQKNIIETSEIAEVVAVPATPTNPSTAKTTPKPKFKIVHANELADYQKAELAEVREKEAKAKGFIVINWKANTTTQSESSLMSYFKNNSSKAD</sequence>
<reference evidence="3" key="1">
    <citation type="submission" date="2011-06" db="EMBL/GenBank/DDBJ databases">
        <title>The complete genome of chromosome of Runella slithyformis DSM 19594.</title>
        <authorList>
            <consortium name="US DOE Joint Genome Institute (JGI-PGF)"/>
            <person name="Lucas S."/>
            <person name="Han J."/>
            <person name="Lapidus A."/>
            <person name="Bruce D."/>
            <person name="Goodwin L."/>
            <person name="Pitluck S."/>
            <person name="Peters L."/>
            <person name="Kyrpides N."/>
            <person name="Mavromatis K."/>
            <person name="Ivanova N."/>
            <person name="Ovchinnikova G."/>
            <person name="Zhang X."/>
            <person name="Misra M."/>
            <person name="Detter J.C."/>
            <person name="Tapia R."/>
            <person name="Han C."/>
            <person name="Land M."/>
            <person name="Hauser L."/>
            <person name="Markowitz V."/>
            <person name="Cheng J.-F."/>
            <person name="Hugenholtz P."/>
            <person name="Woyke T."/>
            <person name="Wu D."/>
            <person name="Tindall B."/>
            <person name="Faehrich R."/>
            <person name="Brambilla E."/>
            <person name="Klenk H.-P."/>
            <person name="Eisen J.A."/>
        </authorList>
    </citation>
    <scope>NUCLEOTIDE SEQUENCE [LARGE SCALE GENOMIC DNA]</scope>
    <source>
        <strain evidence="3">ATCC 29530 / DSM 19594 / LMG 11500 / NCIMB 11436 / LSU 4</strain>
    </source>
</reference>
<keyword evidence="1" id="KW-0812">Transmembrane</keyword>
<name>A0A7U3ZFX0_RUNSL</name>
<dbReference type="AlphaFoldDB" id="A0A7U3ZFX0"/>
<keyword evidence="3" id="KW-1185">Reference proteome</keyword>
<proteinExistence type="predicted"/>
<dbReference type="Proteomes" id="UP000000493">
    <property type="component" value="Chromosome"/>
</dbReference>
<evidence type="ECO:0000256" key="1">
    <source>
        <dbReference type="SAM" id="Phobius"/>
    </source>
</evidence>
<feature type="transmembrane region" description="Helical" evidence="1">
    <location>
        <begin position="60"/>
        <end position="80"/>
    </location>
</feature>
<dbReference type="KEGG" id="rsi:Runsl_0014"/>
<reference evidence="2 3" key="2">
    <citation type="journal article" date="2012" name="Stand. Genomic Sci.">
        <title>Complete genome sequence of the aquatic bacterium Runella slithyformis type strain (LSU 4(T)).</title>
        <authorList>
            <person name="Copeland A."/>
            <person name="Zhang X."/>
            <person name="Misra M."/>
            <person name="Lapidus A."/>
            <person name="Nolan M."/>
            <person name="Lucas S."/>
            <person name="Deshpande S."/>
            <person name="Cheng J.F."/>
            <person name="Tapia R."/>
            <person name="Goodwin L.A."/>
            <person name="Pitluck S."/>
            <person name="Liolios K."/>
            <person name="Pagani I."/>
            <person name="Ivanova N."/>
            <person name="Mikhailova N."/>
            <person name="Pati A."/>
            <person name="Chen A."/>
            <person name="Palaniappan K."/>
            <person name="Land M."/>
            <person name="Hauser L."/>
            <person name="Pan C."/>
            <person name="Jeffries C.D."/>
            <person name="Detter J.C."/>
            <person name="Brambilla E.M."/>
            <person name="Rohde M."/>
            <person name="Djao O.D."/>
            <person name="Goker M."/>
            <person name="Sikorski J."/>
            <person name="Tindall B.J."/>
            <person name="Woyke T."/>
            <person name="Bristow J."/>
            <person name="Eisen J.A."/>
            <person name="Markowitz V."/>
            <person name="Hugenholtz P."/>
            <person name="Kyrpides N.C."/>
            <person name="Klenk H.P."/>
            <person name="Mavromatis K."/>
        </authorList>
    </citation>
    <scope>NUCLEOTIDE SEQUENCE [LARGE SCALE GENOMIC DNA]</scope>
    <source>
        <strain evidence="3">ATCC 29530 / DSM 19594 / LMG 11500 / NCIMB 11436 / LSU 4</strain>
    </source>
</reference>
<accession>A0A7U3ZFX0</accession>